<dbReference type="Proteomes" id="UP000189674">
    <property type="component" value="Chromosome"/>
</dbReference>
<evidence type="ECO:0000313" key="2">
    <source>
        <dbReference type="EMBL" id="AQT68180.1"/>
    </source>
</evidence>
<dbReference type="KEGG" id="alus:STSP2_01335"/>
<protein>
    <submittedName>
        <fullName evidence="2">Uncharacterized protein</fullName>
    </submittedName>
</protein>
<gene>
    <name evidence="2" type="ORF">STSP2_01335</name>
</gene>
<keyword evidence="1" id="KW-1133">Transmembrane helix</keyword>
<dbReference type="RefSeq" id="WP_146660947.1">
    <property type="nucleotide sequence ID" value="NZ_CP019791.1"/>
</dbReference>
<sequence length="185" mass="20990">MAVTITERDKRTLKIGGIAVAAILLYFLVLEPWFVGWGSVRTQLAERQEEIELTGQGGGQAKLLGVMKVVPAFEMPAKAPEQKVLFRDKFAEQLQRARINYKSFKIFEPAKTDSFASHKTIKMQVQATCKYPQVIDVLAALRENPYFAAVDELKIKQQDRKKRLIDIDLTVTTLCETNNENENTE</sequence>
<reference evidence="3" key="1">
    <citation type="submission" date="2017-02" db="EMBL/GenBank/DDBJ databases">
        <title>Comparative genomics and description of representatives of a novel lineage of planctomycetes thriving in anoxic sediments.</title>
        <authorList>
            <person name="Spring S."/>
            <person name="Bunk B."/>
            <person name="Sproer C."/>
        </authorList>
    </citation>
    <scope>NUCLEOTIDE SEQUENCE [LARGE SCALE GENOMIC DNA]</scope>
    <source>
        <strain evidence="3">ST-NAGAB-D1</strain>
    </source>
</reference>
<organism evidence="2 3">
    <name type="scientific">Anaerohalosphaera lusitana</name>
    <dbReference type="NCBI Taxonomy" id="1936003"/>
    <lineage>
        <taxon>Bacteria</taxon>
        <taxon>Pseudomonadati</taxon>
        <taxon>Planctomycetota</taxon>
        <taxon>Phycisphaerae</taxon>
        <taxon>Sedimentisphaerales</taxon>
        <taxon>Anaerohalosphaeraceae</taxon>
        <taxon>Anaerohalosphaera</taxon>
    </lineage>
</organism>
<dbReference type="AlphaFoldDB" id="A0A1U9NKR5"/>
<name>A0A1U9NKR5_9BACT</name>
<dbReference type="Gene3D" id="3.30.70.60">
    <property type="match status" value="1"/>
</dbReference>
<dbReference type="STRING" id="1936003.STSP2_01335"/>
<keyword evidence="3" id="KW-1185">Reference proteome</keyword>
<keyword evidence="1" id="KW-0812">Transmembrane</keyword>
<dbReference type="InterPro" id="IPR034756">
    <property type="entry name" value="T2SSM_b"/>
</dbReference>
<dbReference type="Pfam" id="PF10741">
    <property type="entry name" value="T2SSM_b"/>
    <property type="match status" value="1"/>
</dbReference>
<evidence type="ECO:0000256" key="1">
    <source>
        <dbReference type="SAM" id="Phobius"/>
    </source>
</evidence>
<dbReference type="InterPro" id="IPR014717">
    <property type="entry name" value="Transl_elong_EF1B/ribsomal_bS6"/>
</dbReference>
<evidence type="ECO:0000313" key="3">
    <source>
        <dbReference type="Proteomes" id="UP000189674"/>
    </source>
</evidence>
<accession>A0A1U9NKR5</accession>
<keyword evidence="1" id="KW-0472">Membrane</keyword>
<proteinExistence type="predicted"/>
<feature type="transmembrane region" description="Helical" evidence="1">
    <location>
        <begin position="12"/>
        <end position="35"/>
    </location>
</feature>
<dbReference type="EMBL" id="CP019791">
    <property type="protein sequence ID" value="AQT68180.1"/>
    <property type="molecule type" value="Genomic_DNA"/>
</dbReference>